<accession>A0A8S9MWF2</accession>
<feature type="compositionally biased region" description="Low complexity" evidence="1">
    <location>
        <begin position="205"/>
        <end position="218"/>
    </location>
</feature>
<feature type="compositionally biased region" description="Polar residues" evidence="1">
    <location>
        <begin position="219"/>
        <end position="235"/>
    </location>
</feature>
<feature type="region of interest" description="Disordered" evidence="1">
    <location>
        <begin position="178"/>
        <end position="259"/>
    </location>
</feature>
<name>A0A8S9MWF2_BRACR</name>
<comment type="caution">
    <text evidence="2">The sequence shown here is derived from an EMBL/GenBank/DDBJ whole genome shotgun (WGS) entry which is preliminary data.</text>
</comment>
<proteinExistence type="predicted"/>
<protein>
    <submittedName>
        <fullName evidence="2">Uncharacterized protein</fullName>
    </submittedName>
</protein>
<organism evidence="2 3">
    <name type="scientific">Brassica cretica</name>
    <name type="common">Mustard</name>
    <dbReference type="NCBI Taxonomy" id="69181"/>
    <lineage>
        <taxon>Eukaryota</taxon>
        <taxon>Viridiplantae</taxon>
        <taxon>Streptophyta</taxon>
        <taxon>Embryophyta</taxon>
        <taxon>Tracheophyta</taxon>
        <taxon>Spermatophyta</taxon>
        <taxon>Magnoliopsida</taxon>
        <taxon>eudicotyledons</taxon>
        <taxon>Gunneridae</taxon>
        <taxon>Pentapetalae</taxon>
        <taxon>rosids</taxon>
        <taxon>malvids</taxon>
        <taxon>Brassicales</taxon>
        <taxon>Brassicaceae</taxon>
        <taxon>Brassiceae</taxon>
        <taxon>Brassica</taxon>
    </lineage>
</organism>
<evidence type="ECO:0000256" key="1">
    <source>
        <dbReference type="SAM" id="MobiDB-lite"/>
    </source>
</evidence>
<gene>
    <name evidence="2" type="ORF">F2Q69_00052926</name>
</gene>
<evidence type="ECO:0000313" key="3">
    <source>
        <dbReference type="Proteomes" id="UP000712600"/>
    </source>
</evidence>
<dbReference type="EMBL" id="QGKX02002183">
    <property type="protein sequence ID" value="KAF3487153.1"/>
    <property type="molecule type" value="Genomic_DNA"/>
</dbReference>
<reference evidence="2" key="1">
    <citation type="submission" date="2019-12" db="EMBL/GenBank/DDBJ databases">
        <title>Genome sequencing and annotation of Brassica cretica.</title>
        <authorList>
            <person name="Studholme D.J."/>
            <person name="Sarris P."/>
        </authorList>
    </citation>
    <scope>NUCLEOTIDE SEQUENCE</scope>
    <source>
        <strain evidence="2">PFS-109/04</strain>
        <tissue evidence="2">Leaf</tissue>
    </source>
</reference>
<dbReference type="Proteomes" id="UP000712600">
    <property type="component" value="Unassembled WGS sequence"/>
</dbReference>
<dbReference type="AlphaFoldDB" id="A0A8S9MWF2"/>
<evidence type="ECO:0000313" key="2">
    <source>
        <dbReference type="EMBL" id="KAF3487153.1"/>
    </source>
</evidence>
<sequence length="259" mass="28967">MFLGIYRGTCSSEYTEGHVRRNIPRDPVPQNFSMKIPRNISSELPRIGPSESPSKYPDEVLPRYIPRSFPTNWWSSEICFLGIPSENSEGFPRKNEFPNSPPGFPSLFPELSKEDQQSAMLYISHADPTERLARIERVKQSIKDTKDQREHQRPIITTDISQGKMMVFRYTEDGETLKSISSSGGEQASKLGAPIITQEAERVESGSSSSQSLYTESSTGFSMGASSKPSYNFGTHSEKKTEEQASSVVEKVAYNHSPV</sequence>